<dbReference type="GO" id="GO:0000271">
    <property type="term" value="P:polysaccharide biosynthetic process"/>
    <property type="evidence" value="ECO:0007669"/>
    <property type="project" value="TreeGrafter"/>
</dbReference>
<dbReference type="OrthoDB" id="9804264at2"/>
<dbReference type="InterPro" id="IPR015422">
    <property type="entry name" value="PyrdxlP-dep_Trfase_small"/>
</dbReference>
<dbReference type="SUPFAM" id="SSF53383">
    <property type="entry name" value="PLP-dependent transferases"/>
    <property type="match status" value="1"/>
</dbReference>
<protein>
    <submittedName>
        <fullName evidence="5">DegT/DnrJ/EryC1/StrS aminotransferase family protein</fullName>
    </submittedName>
</protein>
<dbReference type="Proteomes" id="UP000295294">
    <property type="component" value="Chromosome 1"/>
</dbReference>
<evidence type="ECO:0000256" key="2">
    <source>
        <dbReference type="PIRSR" id="PIRSR000390-1"/>
    </source>
</evidence>
<proteinExistence type="inferred from homology"/>
<evidence type="ECO:0000313" key="6">
    <source>
        <dbReference type="Proteomes" id="UP000295294"/>
    </source>
</evidence>
<evidence type="ECO:0000256" key="1">
    <source>
        <dbReference type="ARBA" id="ARBA00037999"/>
    </source>
</evidence>
<evidence type="ECO:0000256" key="4">
    <source>
        <dbReference type="RuleBase" id="RU004508"/>
    </source>
</evidence>
<keyword evidence="5" id="KW-0808">Transferase</keyword>
<dbReference type="PIRSF" id="PIRSF000390">
    <property type="entry name" value="PLP_StrS"/>
    <property type="match status" value="1"/>
</dbReference>
<dbReference type="PANTHER" id="PTHR30244:SF34">
    <property type="entry name" value="DTDP-4-AMINO-4,6-DIDEOXYGALACTOSE TRANSAMINASE"/>
    <property type="match status" value="1"/>
</dbReference>
<dbReference type="Gene3D" id="3.40.640.10">
    <property type="entry name" value="Type I PLP-dependent aspartate aminotransferase-like (Major domain)"/>
    <property type="match status" value="1"/>
</dbReference>
<dbReference type="PANTHER" id="PTHR30244">
    <property type="entry name" value="TRANSAMINASE"/>
    <property type="match status" value="1"/>
</dbReference>
<gene>
    <name evidence="5" type="ORF">E0W60_06240</name>
</gene>
<dbReference type="InterPro" id="IPR000653">
    <property type="entry name" value="DegT/StrS_aminotransferase"/>
</dbReference>
<keyword evidence="3 4" id="KW-0663">Pyridoxal phosphate</keyword>
<dbReference type="Pfam" id="PF01041">
    <property type="entry name" value="DegT_DnrJ_EryC1"/>
    <property type="match status" value="1"/>
</dbReference>
<dbReference type="AlphaFoldDB" id="A0A4P7L5U1"/>
<organism evidence="5 6">
    <name type="scientific">Cupriavidus oxalaticus</name>
    <dbReference type="NCBI Taxonomy" id="96344"/>
    <lineage>
        <taxon>Bacteria</taxon>
        <taxon>Pseudomonadati</taxon>
        <taxon>Pseudomonadota</taxon>
        <taxon>Betaproteobacteria</taxon>
        <taxon>Burkholderiales</taxon>
        <taxon>Burkholderiaceae</taxon>
        <taxon>Cupriavidus</taxon>
    </lineage>
</organism>
<dbReference type="KEGG" id="cox:E0W60_06240"/>
<comment type="similarity">
    <text evidence="1 4">Belongs to the DegT/DnrJ/EryC1 family.</text>
</comment>
<dbReference type="GO" id="GO:0030170">
    <property type="term" value="F:pyridoxal phosphate binding"/>
    <property type="evidence" value="ECO:0007669"/>
    <property type="project" value="TreeGrafter"/>
</dbReference>
<keyword evidence="5" id="KW-0032">Aminotransferase</keyword>
<feature type="modified residue" description="N6-(pyridoxal phosphate)lysine" evidence="3">
    <location>
        <position position="185"/>
    </location>
</feature>
<reference evidence="5 6" key="1">
    <citation type="submission" date="2019-03" db="EMBL/GenBank/DDBJ databases">
        <title>Efficiently degradation of phenoxyalkanoic acid herbicides by Cupriavidus oxalaticus strain X32.</title>
        <authorList>
            <person name="Sheng X."/>
        </authorList>
    </citation>
    <scope>NUCLEOTIDE SEQUENCE [LARGE SCALE GENOMIC DNA]</scope>
    <source>
        <strain evidence="5 6">X32</strain>
    </source>
</reference>
<dbReference type="CDD" id="cd00616">
    <property type="entry name" value="AHBA_syn"/>
    <property type="match status" value="1"/>
</dbReference>
<dbReference type="InterPro" id="IPR015421">
    <property type="entry name" value="PyrdxlP-dep_Trfase_major"/>
</dbReference>
<dbReference type="InterPro" id="IPR015424">
    <property type="entry name" value="PyrdxlP-dep_Trfase"/>
</dbReference>
<dbReference type="Gene3D" id="3.90.1150.10">
    <property type="entry name" value="Aspartate Aminotransferase, domain 1"/>
    <property type="match status" value="1"/>
</dbReference>
<feature type="active site" description="Proton acceptor" evidence="2">
    <location>
        <position position="185"/>
    </location>
</feature>
<evidence type="ECO:0000256" key="3">
    <source>
        <dbReference type="PIRSR" id="PIRSR000390-2"/>
    </source>
</evidence>
<evidence type="ECO:0000313" key="5">
    <source>
        <dbReference type="EMBL" id="QBY50770.1"/>
    </source>
</evidence>
<name>A0A4P7L5U1_9BURK</name>
<sequence>MLDTSFSPWPSFTADEAAAVQKVLLSNRVNYWTGSECREFEEEFASWVGTPHAIALGNGTLALDVALKALGIGPGDEVVVTPRTFIASISCVVNAGATPVFADVELASGNLSAATIGKVLTPRTRAIICVHLAGIPCDMDPIMALAREHGIKVIEDCAQAHGARYKGRSVGAIGDVGAWSFCQDKIMTTGGEGGMVTTSARDLWLRMWSYKDHGKNWDAVYGRQHPPGFRWLHESFGTNWRMLEMQAVIGRIQLARMKQWTAQRAANAEVIAGALRQCAAVWLPACPPDARPAWYKFYAFVHPELLREGWSRDRIVAEIQAAGVPCYVGGCSEAYLEKAFDDTGWRPPCRLPNARLLGECSLMLLVHPTLTEAEIALAARVVREVVLRATLPTGARQDVEGVAMHDAARDCAGAMQR</sequence>
<dbReference type="EMBL" id="CP038634">
    <property type="protein sequence ID" value="QBY50770.1"/>
    <property type="molecule type" value="Genomic_DNA"/>
</dbReference>
<dbReference type="GO" id="GO:0008483">
    <property type="term" value="F:transaminase activity"/>
    <property type="evidence" value="ECO:0007669"/>
    <property type="project" value="UniProtKB-KW"/>
</dbReference>
<dbReference type="RefSeq" id="WP_135703375.1">
    <property type="nucleotide sequence ID" value="NZ_CP038634.1"/>
</dbReference>
<accession>A0A4P7L5U1</accession>